<name>A0A9X2KCL4_9ACTN</name>
<dbReference type="EMBL" id="JAMZEB010000002">
    <property type="protein sequence ID" value="MCP2365171.1"/>
    <property type="molecule type" value="Genomic_DNA"/>
</dbReference>
<gene>
    <name evidence="2" type="ORF">HD597_012191</name>
</gene>
<evidence type="ECO:0000313" key="2">
    <source>
        <dbReference type="EMBL" id="MCP2365171.1"/>
    </source>
</evidence>
<evidence type="ECO:0000313" key="3">
    <source>
        <dbReference type="Proteomes" id="UP001139648"/>
    </source>
</evidence>
<dbReference type="PANTHER" id="PTHR46825:SF7">
    <property type="entry name" value="D-ALANYL-D-ALANINE CARBOXYPEPTIDASE"/>
    <property type="match status" value="1"/>
</dbReference>
<keyword evidence="2" id="KW-0121">Carboxypeptidase</keyword>
<dbReference type="SUPFAM" id="SSF56601">
    <property type="entry name" value="beta-lactamase/transpeptidase-like"/>
    <property type="match status" value="1"/>
</dbReference>
<dbReference type="InterPro" id="IPR012338">
    <property type="entry name" value="Beta-lactam/transpept-like"/>
</dbReference>
<feature type="domain" description="Beta-lactamase-related" evidence="1">
    <location>
        <begin position="8"/>
        <end position="326"/>
    </location>
</feature>
<dbReference type="Pfam" id="PF00144">
    <property type="entry name" value="Beta-lactamase"/>
    <property type="match status" value="1"/>
</dbReference>
<dbReference type="RefSeq" id="WP_253758242.1">
    <property type="nucleotide sequence ID" value="NZ_BAABKA010000005.1"/>
</dbReference>
<reference evidence="2" key="1">
    <citation type="submission" date="2022-06" db="EMBL/GenBank/DDBJ databases">
        <title>Sequencing the genomes of 1000 actinobacteria strains.</title>
        <authorList>
            <person name="Klenk H.-P."/>
        </authorList>
    </citation>
    <scope>NUCLEOTIDE SEQUENCE</scope>
    <source>
        <strain evidence="2">DSM 46694</strain>
    </source>
</reference>
<dbReference type="Proteomes" id="UP001139648">
    <property type="component" value="Unassembled WGS sequence"/>
</dbReference>
<proteinExistence type="predicted"/>
<keyword evidence="3" id="KW-1185">Reference proteome</keyword>
<dbReference type="EC" id="3.4.16.4" evidence="2"/>
<organism evidence="2 3">
    <name type="scientific">Nonomuraea thailandensis</name>
    <dbReference type="NCBI Taxonomy" id="1188745"/>
    <lineage>
        <taxon>Bacteria</taxon>
        <taxon>Bacillati</taxon>
        <taxon>Actinomycetota</taxon>
        <taxon>Actinomycetes</taxon>
        <taxon>Streptosporangiales</taxon>
        <taxon>Streptosporangiaceae</taxon>
        <taxon>Nonomuraea</taxon>
    </lineage>
</organism>
<keyword evidence="2" id="KW-0645">Protease</keyword>
<sequence>MADNEAVRRVLDEAVSTGVTPGIVVEVLRDGARWFASAGKADLATGRERRPGELFRIGSAAKAFTAATVLKLAGEGVLGLGDTVHKWLPGLLDGSPYDGRAITLRQLLNQTSGLYNFSMDPGFFASGQGEAWYERRFTTFTPEELVRIALRHPPVNPPGQAFRYSNTQYYLAAMMVERATGEPYGEVLDRLVLRPLELTGTSLPTTRTLIPGPHPVHYSRLYVDDPAAPLHDASESNTTTGWSAGGMISSTGDLLTFFSALLSGRLFGPAQLAEMYTTVPTDGSGWLPGTRYGLGVWVEQKLGSGVHVWGNGGADYGTFTLVLGSRDGTHLVACHVNTDWSPEAYATFLAVLDLEFGWPAATR</sequence>
<keyword evidence="2" id="KW-0378">Hydrolase</keyword>
<dbReference type="AlphaFoldDB" id="A0A9X2KCL4"/>
<dbReference type="Gene3D" id="3.40.710.10">
    <property type="entry name" value="DD-peptidase/beta-lactamase superfamily"/>
    <property type="match status" value="1"/>
</dbReference>
<dbReference type="InterPro" id="IPR001466">
    <property type="entry name" value="Beta-lactam-related"/>
</dbReference>
<protein>
    <submittedName>
        <fullName evidence="2">D-alanyl-D-alanine carboxypeptidase</fullName>
        <ecNumber evidence="2">3.4.16.4</ecNumber>
    </submittedName>
</protein>
<dbReference type="GO" id="GO:0009002">
    <property type="term" value="F:serine-type D-Ala-D-Ala carboxypeptidase activity"/>
    <property type="evidence" value="ECO:0007669"/>
    <property type="project" value="UniProtKB-EC"/>
</dbReference>
<dbReference type="InterPro" id="IPR050491">
    <property type="entry name" value="AmpC-like"/>
</dbReference>
<dbReference type="PANTHER" id="PTHR46825">
    <property type="entry name" value="D-ALANYL-D-ALANINE-CARBOXYPEPTIDASE/ENDOPEPTIDASE AMPH"/>
    <property type="match status" value="1"/>
</dbReference>
<comment type="caution">
    <text evidence="2">The sequence shown here is derived from an EMBL/GenBank/DDBJ whole genome shotgun (WGS) entry which is preliminary data.</text>
</comment>
<accession>A0A9X2KCL4</accession>
<evidence type="ECO:0000259" key="1">
    <source>
        <dbReference type="Pfam" id="PF00144"/>
    </source>
</evidence>